<evidence type="ECO:0000313" key="2">
    <source>
        <dbReference type="Proteomes" id="UP000076962"/>
    </source>
</evidence>
<comment type="caution">
    <text evidence="1">The sequence shown here is derived from an EMBL/GenBank/DDBJ whole genome shotgun (WGS) entry which is preliminary data.</text>
</comment>
<dbReference type="EMBL" id="LUTY01000121">
    <property type="protein sequence ID" value="OAD23872.1"/>
    <property type="molecule type" value="Genomic_DNA"/>
</dbReference>
<dbReference type="AlphaFoldDB" id="A0A0A6NZW1"/>
<reference evidence="1 2" key="1">
    <citation type="submission" date="2016-05" db="EMBL/GenBank/DDBJ databases">
        <title>Single-cell genome of chain-forming Candidatus Thiomargarita nelsonii and comparison to other large sulfur-oxidizing bacteria.</title>
        <authorList>
            <person name="Winkel M."/>
            <person name="Salman V."/>
            <person name="Woyke T."/>
            <person name="Schulz-Vogt H."/>
            <person name="Richter M."/>
            <person name="Flood B."/>
            <person name="Bailey J."/>
            <person name="Amann R."/>
            <person name="Mussmann M."/>
        </authorList>
    </citation>
    <scope>NUCLEOTIDE SEQUENCE [LARGE SCALE GENOMIC DNA]</scope>
    <source>
        <strain evidence="1 2">THI036</strain>
    </source>
</reference>
<feature type="non-terminal residue" evidence="1">
    <location>
        <position position="73"/>
    </location>
</feature>
<sequence>MDHFALPDDELAIAQRNGSLYRNFQGYSTHADCDLIGLGITSIGKVGDSYSQNLKTLDEYYAQIDSGYLPVFR</sequence>
<dbReference type="SUPFAM" id="SSF102114">
    <property type="entry name" value="Radical SAM enzymes"/>
    <property type="match status" value="1"/>
</dbReference>
<accession>A0A0A6NZW1</accession>
<name>A0A0A6NZW1_9GAMM</name>
<evidence type="ECO:0000313" key="1">
    <source>
        <dbReference type="EMBL" id="OAD23872.1"/>
    </source>
</evidence>
<dbReference type="Proteomes" id="UP000076962">
    <property type="component" value="Unassembled WGS sequence"/>
</dbReference>
<keyword evidence="2" id="KW-1185">Reference proteome</keyword>
<gene>
    <name evidence="1" type="ORF">THIOM_000279</name>
</gene>
<dbReference type="InterPro" id="IPR058240">
    <property type="entry name" value="rSAM_sf"/>
</dbReference>
<protein>
    <submittedName>
        <fullName evidence="1">Oxygen-independent coproporphyrinogen III oxidase</fullName>
    </submittedName>
</protein>
<organism evidence="1 2">
    <name type="scientific">Candidatus Thiomargarita nelsonii</name>
    <dbReference type="NCBI Taxonomy" id="1003181"/>
    <lineage>
        <taxon>Bacteria</taxon>
        <taxon>Pseudomonadati</taxon>
        <taxon>Pseudomonadota</taxon>
        <taxon>Gammaproteobacteria</taxon>
        <taxon>Thiotrichales</taxon>
        <taxon>Thiotrichaceae</taxon>
        <taxon>Thiomargarita</taxon>
    </lineage>
</organism>
<proteinExistence type="predicted"/>